<dbReference type="EMBL" id="PFCO01000003">
    <property type="protein sequence ID" value="PIR69790.1"/>
    <property type="molecule type" value="Genomic_DNA"/>
</dbReference>
<comment type="subunit">
    <text evidence="5">Self-interacts. Interacts with FtsZ.</text>
</comment>
<evidence type="ECO:0000256" key="4">
    <source>
        <dbReference type="ARBA" id="ARBA00023306"/>
    </source>
</evidence>
<dbReference type="Gene3D" id="3.30.420.40">
    <property type="match status" value="2"/>
</dbReference>
<comment type="function">
    <text evidence="5">Cell division protein that is involved in the assembly of the Z ring. May serve as a membrane anchor for the Z ring.</text>
</comment>
<dbReference type="GO" id="GO:0043093">
    <property type="term" value="P:FtsZ-dependent cytokinesis"/>
    <property type="evidence" value="ECO:0007669"/>
    <property type="project" value="UniProtKB-UniRule"/>
</dbReference>
<dbReference type="GO" id="GO:0009898">
    <property type="term" value="C:cytoplasmic side of plasma membrane"/>
    <property type="evidence" value="ECO:0007669"/>
    <property type="project" value="UniProtKB-UniRule"/>
</dbReference>
<organism evidence="7 8">
    <name type="scientific">Candidatus Niyogibacteria bacterium CG10_big_fil_rev_8_21_14_0_10_46_36</name>
    <dbReference type="NCBI Taxonomy" id="1974726"/>
    <lineage>
        <taxon>Bacteria</taxon>
        <taxon>Candidatus Niyogiibacteriota</taxon>
    </lineage>
</organism>
<dbReference type="InterPro" id="IPR050696">
    <property type="entry name" value="FtsA/MreB"/>
</dbReference>
<comment type="similarity">
    <text evidence="5">Belongs to the FtsA/MreB family.</text>
</comment>
<evidence type="ECO:0000256" key="1">
    <source>
        <dbReference type="ARBA" id="ARBA00022475"/>
    </source>
</evidence>
<evidence type="ECO:0000313" key="7">
    <source>
        <dbReference type="EMBL" id="PIR69790.1"/>
    </source>
</evidence>
<dbReference type="Pfam" id="PF02491">
    <property type="entry name" value="SHS2_FTSA"/>
    <property type="match status" value="1"/>
</dbReference>
<dbReference type="Pfam" id="PF14450">
    <property type="entry name" value="FtsA"/>
    <property type="match status" value="1"/>
</dbReference>
<evidence type="ECO:0000256" key="2">
    <source>
        <dbReference type="ARBA" id="ARBA00022618"/>
    </source>
</evidence>
<dbReference type="AlphaFoldDB" id="A0A2H0TE24"/>
<keyword evidence="3 5" id="KW-0472">Membrane</keyword>
<gene>
    <name evidence="5 7" type="primary">ftsA</name>
    <name evidence="7" type="ORF">COU47_01795</name>
</gene>
<evidence type="ECO:0000313" key="8">
    <source>
        <dbReference type="Proteomes" id="UP000231503"/>
    </source>
</evidence>
<comment type="caution">
    <text evidence="7">The sequence shown here is derived from an EMBL/GenBank/DDBJ whole genome shotgun (WGS) entry which is preliminary data.</text>
</comment>
<sequence>MARHIATGIDIGVSSIQTMITEWDDASGRMQIRGVGDVHSEGVRRGDIIDIDAAATQLKKSLFQATKMAGTKVSSAFFSYGGASLDSSIARGSLVLPYANGGDITERDVSRVLDASYASIVPHHNKEILHRFPILFRVDKDLITRNPVGITGSRLEAETLFVTALSQQIEHIAACAERVGIAVDDVVASPLAASRAVLSQHKKEVGVMTLDIGAGTVSAAIFEEGVPVSVKTFPIGAQAITHDIAIGLRIGLEEAERQKQEYRNFRGSTKKHIEEIITARAGDIFESVDAHLKKINRDGLLPGGVILAGGGSHLFNIEAMGRDSLKLPVEVARALEESELAEEFDPRFATVAGLCLMAYESDIESGGGMFSGFSQKGGSLLWRWFKAFLP</sequence>
<accession>A0A2H0TE24</accession>
<reference evidence="8" key="1">
    <citation type="submission" date="2017-09" db="EMBL/GenBank/DDBJ databases">
        <title>Depth-based differentiation of microbial function through sediment-hosted aquifers and enrichment of novel symbionts in the deep terrestrial subsurface.</title>
        <authorList>
            <person name="Probst A.J."/>
            <person name="Ladd B."/>
            <person name="Jarett J.K."/>
            <person name="Geller-Mcgrath D.E."/>
            <person name="Sieber C.M.K."/>
            <person name="Emerson J.B."/>
            <person name="Anantharaman K."/>
            <person name="Thomas B.C."/>
            <person name="Malmstrom R."/>
            <person name="Stieglmeier M."/>
            <person name="Klingl A."/>
            <person name="Woyke T."/>
            <person name="Ryan C.M."/>
            <person name="Banfield J.F."/>
        </authorList>
    </citation>
    <scope>NUCLEOTIDE SEQUENCE [LARGE SCALE GENOMIC DNA]</scope>
</reference>
<evidence type="ECO:0000256" key="5">
    <source>
        <dbReference type="HAMAP-Rule" id="MF_02033"/>
    </source>
</evidence>
<dbReference type="Proteomes" id="UP000231503">
    <property type="component" value="Unassembled WGS sequence"/>
</dbReference>
<evidence type="ECO:0000259" key="6">
    <source>
        <dbReference type="SMART" id="SM00842"/>
    </source>
</evidence>
<dbReference type="NCBIfam" id="TIGR01174">
    <property type="entry name" value="ftsA"/>
    <property type="match status" value="1"/>
</dbReference>
<name>A0A2H0TE24_9BACT</name>
<dbReference type="PIRSF" id="PIRSF003101">
    <property type="entry name" value="FtsA"/>
    <property type="match status" value="1"/>
</dbReference>
<protein>
    <recommendedName>
        <fullName evidence="5">Cell division protein FtsA</fullName>
    </recommendedName>
</protein>
<proteinExistence type="inferred from homology"/>
<keyword evidence="1 5" id="KW-1003">Cell membrane</keyword>
<keyword evidence="4 5" id="KW-0131">Cell cycle</keyword>
<keyword evidence="2 5" id="KW-0132">Cell division</keyword>
<dbReference type="PANTHER" id="PTHR32432">
    <property type="entry name" value="CELL DIVISION PROTEIN FTSA-RELATED"/>
    <property type="match status" value="1"/>
</dbReference>
<dbReference type="InterPro" id="IPR043129">
    <property type="entry name" value="ATPase_NBD"/>
</dbReference>
<dbReference type="InterPro" id="IPR020823">
    <property type="entry name" value="Cell_div_FtsA"/>
</dbReference>
<dbReference type="InterPro" id="IPR003494">
    <property type="entry name" value="SHS2_FtsA"/>
</dbReference>
<dbReference type="Gene3D" id="3.30.1490.110">
    <property type="match status" value="1"/>
</dbReference>
<comment type="subcellular location">
    <subcellularLocation>
        <location evidence="5">Cell membrane</location>
        <topology evidence="5">Peripheral membrane protein</topology>
        <orientation evidence="5">Cytoplasmic side</orientation>
    </subcellularLocation>
    <text evidence="5">Localizes to the Z ring in an FtsZ-dependent manner. Targeted to the membrane through a conserved C-terminal amphipathic helix.</text>
</comment>
<dbReference type="PANTHER" id="PTHR32432:SF4">
    <property type="entry name" value="CELL DIVISION PROTEIN FTSA"/>
    <property type="match status" value="1"/>
</dbReference>
<feature type="domain" description="SHS2" evidence="6">
    <location>
        <begin position="6"/>
        <end position="197"/>
    </location>
</feature>
<evidence type="ECO:0000256" key="3">
    <source>
        <dbReference type="ARBA" id="ARBA00023136"/>
    </source>
</evidence>
<dbReference type="HAMAP" id="MF_02033">
    <property type="entry name" value="FtsA"/>
    <property type="match status" value="1"/>
</dbReference>
<dbReference type="SUPFAM" id="SSF53067">
    <property type="entry name" value="Actin-like ATPase domain"/>
    <property type="match status" value="2"/>
</dbReference>
<dbReference type="GO" id="GO:0032153">
    <property type="term" value="C:cell division site"/>
    <property type="evidence" value="ECO:0007669"/>
    <property type="project" value="UniProtKB-UniRule"/>
</dbReference>
<dbReference type="SMART" id="SM00842">
    <property type="entry name" value="FtsA"/>
    <property type="match status" value="1"/>
</dbReference>